<sequence length="214" mass="22142">MRILVINPNSSATVTEGIAEALAPLDATFTVICRPDGPETIRTDQHVAEAAPDMAALVAAHPDQDGYITACFSDPGLDGMRQVTPAPVTGAQEAAVLEACDLAPKFGIIALSERAIPRHLARIRALGLADRLVAELPLRDVSAAESGSDPAVYALILQLAVQLRDMGAGAVVLGCAGMAPLAARLQADLGLPVIDPVAAAGRLALRRAQKGFSR</sequence>
<dbReference type="Pfam" id="PF01177">
    <property type="entry name" value="Asp_Glu_race"/>
    <property type="match status" value="1"/>
</dbReference>
<dbReference type="PANTHER" id="PTHR28047">
    <property type="entry name" value="PROTEIN DCG1"/>
    <property type="match status" value="1"/>
</dbReference>
<evidence type="ECO:0000313" key="2">
    <source>
        <dbReference type="EMBL" id="MXN17791.1"/>
    </source>
</evidence>
<protein>
    <submittedName>
        <fullName evidence="2">Asp/Glu/hydantoin racemase</fullName>
    </submittedName>
</protein>
<name>A0A6L7G162_9RHOB</name>
<dbReference type="InterPro" id="IPR001920">
    <property type="entry name" value="Asp/Glu_race"/>
</dbReference>
<dbReference type="InterPro" id="IPR053714">
    <property type="entry name" value="Iso_Racemase_Enz_sf"/>
</dbReference>
<dbReference type="InterPro" id="IPR015942">
    <property type="entry name" value="Asp/Glu/hydantoin_racemase"/>
</dbReference>
<dbReference type="AlphaFoldDB" id="A0A6L7G162"/>
<comment type="caution">
    <text evidence="2">The sequence shown here is derived from an EMBL/GenBank/DDBJ whole genome shotgun (WGS) entry which is preliminary data.</text>
</comment>
<dbReference type="PANTHER" id="PTHR28047:SF5">
    <property type="entry name" value="PROTEIN DCG1"/>
    <property type="match status" value="1"/>
</dbReference>
<evidence type="ECO:0000313" key="3">
    <source>
        <dbReference type="Proteomes" id="UP000477911"/>
    </source>
</evidence>
<accession>A0A6L7G162</accession>
<dbReference type="InterPro" id="IPR052186">
    <property type="entry name" value="Hydantoin_racemase-like"/>
</dbReference>
<dbReference type="Gene3D" id="3.40.50.12500">
    <property type="match status" value="1"/>
</dbReference>
<dbReference type="RefSeq" id="WP_160893495.1">
    <property type="nucleotide sequence ID" value="NZ_WUMU01000006.1"/>
</dbReference>
<dbReference type="GO" id="GO:0047661">
    <property type="term" value="F:amino-acid racemase activity"/>
    <property type="evidence" value="ECO:0007669"/>
    <property type="project" value="InterPro"/>
</dbReference>
<proteinExistence type="inferred from homology"/>
<comment type="similarity">
    <text evidence="1">Belongs to the HyuE racemase family.</text>
</comment>
<organism evidence="2 3">
    <name type="scientific">Pseudooceanicola albus</name>
    <dbReference type="NCBI Taxonomy" id="2692189"/>
    <lineage>
        <taxon>Bacteria</taxon>
        <taxon>Pseudomonadati</taxon>
        <taxon>Pseudomonadota</taxon>
        <taxon>Alphaproteobacteria</taxon>
        <taxon>Rhodobacterales</taxon>
        <taxon>Paracoccaceae</taxon>
        <taxon>Pseudooceanicola</taxon>
    </lineage>
</organism>
<dbReference type="SUPFAM" id="SSF53681">
    <property type="entry name" value="Aspartate/glutamate racemase"/>
    <property type="match status" value="1"/>
</dbReference>
<gene>
    <name evidence="2" type="ORF">GR170_08095</name>
</gene>
<dbReference type="EMBL" id="WUMU01000006">
    <property type="protein sequence ID" value="MXN17791.1"/>
    <property type="molecule type" value="Genomic_DNA"/>
</dbReference>
<reference evidence="2 3" key="1">
    <citation type="submission" date="2019-12" db="EMBL/GenBank/DDBJ databases">
        <authorList>
            <person name="Li M."/>
        </authorList>
    </citation>
    <scope>NUCLEOTIDE SEQUENCE [LARGE SCALE GENOMIC DNA]</scope>
    <source>
        <strain evidence="2 3">GBMRC 2024</strain>
    </source>
</reference>
<dbReference type="Proteomes" id="UP000477911">
    <property type="component" value="Unassembled WGS sequence"/>
</dbReference>
<evidence type="ECO:0000256" key="1">
    <source>
        <dbReference type="ARBA" id="ARBA00038414"/>
    </source>
</evidence>
<keyword evidence="3" id="KW-1185">Reference proteome</keyword>